<evidence type="ECO:0000313" key="2">
    <source>
        <dbReference type="EMBL" id="MDQ0370639.1"/>
    </source>
</evidence>
<dbReference type="InterPro" id="IPR045676">
    <property type="entry name" value="DUF6194"/>
</dbReference>
<accession>A0AAE4B1H1</accession>
<name>A0AAE4B1H1_9ACTN</name>
<proteinExistence type="predicted"/>
<comment type="caution">
    <text evidence="2">The sequence shown here is derived from an EMBL/GenBank/DDBJ whole genome shotgun (WGS) entry which is preliminary data.</text>
</comment>
<gene>
    <name evidence="2" type="ORF">J2S42_007308</name>
</gene>
<dbReference type="Gene3D" id="3.30.1870.10">
    <property type="entry name" value="EreA-like, domain 2"/>
    <property type="match status" value="1"/>
</dbReference>
<dbReference type="AlphaFoldDB" id="A0AAE4B1H1"/>
<dbReference type="PANTHER" id="PTHR31299:SF0">
    <property type="entry name" value="ESTERASE, PUTATIVE (AFU_ORTHOLOGUE AFUA_1G05850)-RELATED"/>
    <property type="match status" value="1"/>
</dbReference>
<dbReference type="EMBL" id="JAUSUZ010000001">
    <property type="protein sequence ID" value="MDQ0370639.1"/>
    <property type="molecule type" value="Genomic_DNA"/>
</dbReference>
<dbReference type="Pfam" id="PF05139">
    <property type="entry name" value="Erythro_esteras"/>
    <property type="match status" value="1"/>
</dbReference>
<organism evidence="2 3">
    <name type="scientific">Catenuloplanes indicus</name>
    <dbReference type="NCBI Taxonomy" id="137267"/>
    <lineage>
        <taxon>Bacteria</taxon>
        <taxon>Bacillati</taxon>
        <taxon>Actinomycetota</taxon>
        <taxon>Actinomycetes</taxon>
        <taxon>Micromonosporales</taxon>
        <taxon>Micromonosporaceae</taxon>
        <taxon>Catenuloplanes</taxon>
    </lineage>
</organism>
<dbReference type="SUPFAM" id="SSF159501">
    <property type="entry name" value="EreA/ChaN-like"/>
    <property type="match status" value="1"/>
</dbReference>
<sequence>MTFDFSPLLALLDARSTPLEVLAAGEPDHGEPAFQALRNDLLLALAARGFRSVALETDRVRARIVDDYVRGEADADLETVLADGFSHGWGSFAGNRDLVVRLREHNASVPPEDRIAFHGFDAPTEVDSAPSPRPYLLRAVDLVGDRVSVDRARIEELAGPDTRWSSPDAVMDPARSPGLSPDAAALRIIADDLLGALWAAGLTDDVTHAETALWLLRYHAAAAAPVALNVRVTRLIGLRDAWMARNLIDIRERERRRGATLLHAHNAHLQRHGASWDAAGWEQGDLNLRWNPAGRIAAGVLGDRYLFLAGSLGASAALGLATPAEGTFEAALTDGLNVGAEAGDLVGRADGVHGHFPLTAELIADADAIWHLASVGLDGPTEPEIAERIRNIPGVTEFVADETANRDRFFFAGVSHRMPFATIVARDTPGVDEESRLDRPGVFRLNIALGRAEFTRRFGHPPADAAAHRAGVDFARLGVIMPHPAYAVQGWAAVLNPPVALLPELDDLLDRARRRASGEAG</sequence>
<dbReference type="Pfam" id="PF19694">
    <property type="entry name" value="DUF6194"/>
    <property type="match status" value="1"/>
</dbReference>
<reference evidence="2 3" key="1">
    <citation type="submission" date="2023-07" db="EMBL/GenBank/DDBJ databases">
        <title>Sequencing the genomes of 1000 actinobacteria strains.</title>
        <authorList>
            <person name="Klenk H.-P."/>
        </authorList>
    </citation>
    <scope>NUCLEOTIDE SEQUENCE [LARGE SCALE GENOMIC DNA]</scope>
    <source>
        <strain evidence="2 3">DSM 44709</strain>
    </source>
</reference>
<dbReference type="GO" id="GO:0046677">
    <property type="term" value="P:response to antibiotic"/>
    <property type="evidence" value="ECO:0007669"/>
    <property type="project" value="InterPro"/>
</dbReference>
<evidence type="ECO:0000259" key="1">
    <source>
        <dbReference type="Pfam" id="PF19694"/>
    </source>
</evidence>
<keyword evidence="3" id="KW-1185">Reference proteome</keyword>
<dbReference type="PANTHER" id="PTHR31299">
    <property type="entry name" value="ESTERASE, PUTATIVE (AFU_ORTHOLOGUE AFUA_1G05850)-RELATED"/>
    <property type="match status" value="1"/>
</dbReference>
<feature type="domain" description="DUF6194" evidence="1">
    <location>
        <begin position="383"/>
        <end position="517"/>
    </location>
</feature>
<dbReference type="RefSeq" id="WP_307246758.1">
    <property type="nucleotide sequence ID" value="NZ_JAUSUZ010000001.1"/>
</dbReference>
<dbReference type="Proteomes" id="UP001240236">
    <property type="component" value="Unassembled WGS sequence"/>
</dbReference>
<protein>
    <recommendedName>
        <fullName evidence="1">DUF6194 domain-containing protein</fullName>
    </recommendedName>
</protein>
<dbReference type="InterPro" id="IPR007815">
    <property type="entry name" value="Emycin_Estase"/>
</dbReference>
<evidence type="ECO:0000313" key="3">
    <source>
        <dbReference type="Proteomes" id="UP001240236"/>
    </source>
</evidence>
<dbReference type="InterPro" id="IPR052036">
    <property type="entry name" value="Hydrolase/PRTase-associated"/>
</dbReference>
<dbReference type="CDD" id="cd14728">
    <property type="entry name" value="Ere-like"/>
    <property type="match status" value="1"/>
</dbReference>